<evidence type="ECO:0000256" key="1">
    <source>
        <dbReference type="ARBA" id="ARBA00001668"/>
    </source>
</evidence>
<evidence type="ECO:0000256" key="9">
    <source>
        <dbReference type="ARBA" id="ARBA00023295"/>
    </source>
</evidence>
<protein>
    <submittedName>
        <fullName evidence="11">Formamidopyrimidine-DNA glycosylase</fullName>
    </submittedName>
</protein>
<gene>
    <name evidence="11" type="ORF">FVE85_1731</name>
</gene>
<evidence type="ECO:0000256" key="8">
    <source>
        <dbReference type="ARBA" id="ARBA00023268"/>
    </source>
</evidence>
<dbReference type="OMA" id="HARESTC"/>
<dbReference type="Proteomes" id="UP000324585">
    <property type="component" value="Unassembled WGS sequence"/>
</dbReference>
<feature type="domain" description="Formamidopyrimidine-DNA glycosylase catalytic" evidence="10">
    <location>
        <begin position="22"/>
        <end position="149"/>
    </location>
</feature>
<dbReference type="GO" id="GO:0003684">
    <property type="term" value="F:damaged DNA binding"/>
    <property type="evidence" value="ECO:0007669"/>
    <property type="project" value="InterPro"/>
</dbReference>
<dbReference type="PANTHER" id="PTHR22993">
    <property type="entry name" value="FORMAMIDOPYRIMIDINE-DNA GLYCOSYLASE"/>
    <property type="match status" value="1"/>
</dbReference>
<comment type="similarity">
    <text evidence="2">Belongs to the FPG family.</text>
</comment>
<evidence type="ECO:0000256" key="7">
    <source>
        <dbReference type="ARBA" id="ARBA00023239"/>
    </source>
</evidence>
<dbReference type="InterPro" id="IPR015886">
    <property type="entry name" value="H2TH_FPG"/>
</dbReference>
<name>A0A5J4YW80_PORPP</name>
<keyword evidence="7" id="KW-0456">Lyase</keyword>
<evidence type="ECO:0000256" key="4">
    <source>
        <dbReference type="ARBA" id="ARBA00022801"/>
    </source>
</evidence>
<dbReference type="AlphaFoldDB" id="A0A5J4YW80"/>
<organism evidence="11 12">
    <name type="scientific">Porphyridium purpureum</name>
    <name type="common">Red alga</name>
    <name type="synonym">Porphyridium cruentum</name>
    <dbReference type="NCBI Taxonomy" id="35688"/>
    <lineage>
        <taxon>Eukaryota</taxon>
        <taxon>Rhodophyta</taxon>
        <taxon>Bangiophyceae</taxon>
        <taxon>Porphyridiales</taxon>
        <taxon>Porphyridiaceae</taxon>
        <taxon>Porphyridium</taxon>
    </lineage>
</organism>
<dbReference type="SMART" id="SM01232">
    <property type="entry name" value="H2TH"/>
    <property type="match status" value="1"/>
</dbReference>
<dbReference type="InterPro" id="IPR012319">
    <property type="entry name" value="FPG_cat"/>
</dbReference>
<evidence type="ECO:0000313" key="12">
    <source>
        <dbReference type="Proteomes" id="UP000324585"/>
    </source>
</evidence>
<keyword evidence="4" id="KW-0378">Hydrolase</keyword>
<evidence type="ECO:0000256" key="2">
    <source>
        <dbReference type="ARBA" id="ARBA00009409"/>
    </source>
</evidence>
<dbReference type="Pfam" id="PF06831">
    <property type="entry name" value="H2TH"/>
    <property type="match status" value="1"/>
</dbReference>
<dbReference type="EMBL" id="VRMN01000003">
    <property type="protein sequence ID" value="KAA8495576.1"/>
    <property type="molecule type" value="Genomic_DNA"/>
</dbReference>
<evidence type="ECO:0000313" key="11">
    <source>
        <dbReference type="EMBL" id="KAA8495576.1"/>
    </source>
</evidence>
<dbReference type="InterPro" id="IPR035937">
    <property type="entry name" value="FPG_N"/>
</dbReference>
<dbReference type="OrthoDB" id="5505at2759"/>
<dbReference type="GO" id="GO:0006284">
    <property type="term" value="P:base-excision repair"/>
    <property type="evidence" value="ECO:0007669"/>
    <property type="project" value="InterPro"/>
</dbReference>
<evidence type="ECO:0000256" key="5">
    <source>
        <dbReference type="ARBA" id="ARBA00023125"/>
    </source>
</evidence>
<dbReference type="PANTHER" id="PTHR22993:SF9">
    <property type="entry name" value="FORMAMIDOPYRIMIDINE-DNA GLYCOSYLASE"/>
    <property type="match status" value="1"/>
</dbReference>
<comment type="catalytic activity">
    <reaction evidence="1">
        <text>Hydrolysis of DNA containing ring-opened 7-methylguanine residues, releasing 2,6-diamino-4-hydroxy-5-(N-methyl)formamidopyrimidine.</text>
        <dbReference type="EC" id="3.2.2.23"/>
    </reaction>
</comment>
<dbReference type="PROSITE" id="PS51068">
    <property type="entry name" value="FPG_CAT"/>
    <property type="match status" value="1"/>
</dbReference>
<dbReference type="Gene3D" id="1.10.8.50">
    <property type="match status" value="1"/>
</dbReference>
<dbReference type="Gene3D" id="3.20.190.10">
    <property type="entry name" value="MutM-like, N-terminal"/>
    <property type="match status" value="1"/>
</dbReference>
<keyword evidence="6" id="KW-0234">DNA repair</keyword>
<keyword evidence="3" id="KW-0227">DNA damage</keyword>
<keyword evidence="8" id="KW-0511">Multifunctional enzyme</keyword>
<evidence type="ECO:0000256" key="6">
    <source>
        <dbReference type="ARBA" id="ARBA00023204"/>
    </source>
</evidence>
<keyword evidence="12" id="KW-1185">Reference proteome</keyword>
<evidence type="ECO:0000256" key="3">
    <source>
        <dbReference type="ARBA" id="ARBA00022763"/>
    </source>
</evidence>
<dbReference type="GO" id="GO:0016829">
    <property type="term" value="F:lyase activity"/>
    <property type="evidence" value="ECO:0007669"/>
    <property type="project" value="UniProtKB-KW"/>
</dbReference>
<sequence length="400" mass="43994">MHGKNWVQREDSETAARALPGQEVTAVHSREGGADSQFDELVVRDCSEEALRAALLARKRVVHVGRKGKQLWIILESAGEDGSGAKEKTRNAVLFHFGMTGMFVVKDVHAYQYKDVRVDASVWPPRFSKVVITFGHDTHLALVDPRRLARIRIGSANPELEEPIAGLAPDPTTLDFQRAPFVAVLKNTNAPLKAVLLDQNRAVSGVGNWIADEVCFRAAIHPSTPCSSMNEDCCNAVFDAIASVCLEACRCIQESGKLNYYPDHWLFHYRWGAGPNGSSRMSDGTIIQMSTVGGRTTAVVPSAQRKASHWRRPASLLEAEVMLTSYSNGTLLLPAGNLIVYENRGQKERPVAEKRVSKVTSRTIAIAQKAEKVVGKQRSHSVAGRSTVHVRRSARILKLE</sequence>
<dbReference type="SUPFAM" id="SSF81624">
    <property type="entry name" value="N-terminal domain of MutM-like DNA repair proteins"/>
    <property type="match status" value="1"/>
</dbReference>
<dbReference type="GO" id="GO:0008534">
    <property type="term" value="F:oxidized purine nucleobase lesion DNA N-glycosylase activity"/>
    <property type="evidence" value="ECO:0007669"/>
    <property type="project" value="UniProtKB-EC"/>
</dbReference>
<dbReference type="SUPFAM" id="SSF46946">
    <property type="entry name" value="S13-like H2TH domain"/>
    <property type="match status" value="1"/>
</dbReference>
<proteinExistence type="inferred from homology"/>
<reference evidence="12" key="1">
    <citation type="journal article" date="2019" name="Nat. Commun.">
        <title>Expansion of phycobilisome linker gene families in mesophilic red algae.</title>
        <authorList>
            <person name="Lee J."/>
            <person name="Kim D."/>
            <person name="Bhattacharya D."/>
            <person name="Yoon H.S."/>
        </authorList>
    </citation>
    <scope>NUCLEOTIDE SEQUENCE [LARGE SCALE GENOMIC DNA]</scope>
    <source>
        <strain evidence="12">CCMP 1328</strain>
    </source>
</reference>
<dbReference type="GO" id="GO:0003906">
    <property type="term" value="F:DNA-(apurinic or apyrimidinic site) endonuclease activity"/>
    <property type="evidence" value="ECO:0007669"/>
    <property type="project" value="InterPro"/>
</dbReference>
<evidence type="ECO:0000259" key="10">
    <source>
        <dbReference type="PROSITE" id="PS51068"/>
    </source>
</evidence>
<dbReference type="InterPro" id="IPR010979">
    <property type="entry name" value="Ribosomal_uS13-like_H2TH"/>
</dbReference>
<accession>A0A5J4YW80</accession>
<dbReference type="GO" id="GO:0005634">
    <property type="term" value="C:nucleus"/>
    <property type="evidence" value="ECO:0007669"/>
    <property type="project" value="TreeGrafter"/>
</dbReference>
<keyword evidence="9" id="KW-0326">Glycosidase</keyword>
<dbReference type="SMART" id="SM00898">
    <property type="entry name" value="Fapy_DNA_glyco"/>
    <property type="match status" value="1"/>
</dbReference>
<comment type="caution">
    <text evidence="11">The sequence shown here is derived from an EMBL/GenBank/DDBJ whole genome shotgun (WGS) entry which is preliminary data.</text>
</comment>
<keyword evidence="5" id="KW-0238">DNA-binding</keyword>
<dbReference type="GO" id="GO:0008270">
    <property type="term" value="F:zinc ion binding"/>
    <property type="evidence" value="ECO:0007669"/>
    <property type="project" value="InterPro"/>
</dbReference>
<dbReference type="Pfam" id="PF01149">
    <property type="entry name" value="Fapy_DNA_glyco"/>
    <property type="match status" value="1"/>
</dbReference>